<evidence type="ECO:0000313" key="3">
    <source>
        <dbReference type="Proteomes" id="UP000410049"/>
    </source>
</evidence>
<protein>
    <submittedName>
        <fullName evidence="2">Helix-turn-helix domain-containing protein</fullName>
    </submittedName>
</protein>
<dbReference type="InterPro" id="IPR013975">
    <property type="entry name" value="Tscrpt_reg_BetR_N"/>
</dbReference>
<dbReference type="InterPro" id="IPR001387">
    <property type="entry name" value="Cro/C1-type_HTH"/>
</dbReference>
<organism evidence="2 3">
    <name type="scientific">Bifidobacterium myosotis</name>
    <dbReference type="NCBI Taxonomy" id="1630166"/>
    <lineage>
        <taxon>Bacteria</taxon>
        <taxon>Bacillati</taxon>
        <taxon>Actinomycetota</taxon>
        <taxon>Actinomycetes</taxon>
        <taxon>Bifidobacteriales</taxon>
        <taxon>Bifidobacteriaceae</taxon>
        <taxon>Bifidobacterium</taxon>
    </lineage>
</organism>
<feature type="domain" description="HTH cro/C1-type" evidence="1">
    <location>
        <begin position="21"/>
        <end position="74"/>
    </location>
</feature>
<reference evidence="2 3" key="1">
    <citation type="journal article" date="2019" name="Syst. Appl. Microbiol.">
        <title>Characterization of Bifidobacterium species in feaces of the Egyptian fruit bat: Description of B. vespertilionis sp. nov. and B. rousetti sp. nov.</title>
        <authorList>
            <person name="Modesto M."/>
            <person name="Satti M."/>
            <person name="Watanabe K."/>
            <person name="Puglisi E."/>
            <person name="Morelli L."/>
            <person name="Huang C.-H."/>
            <person name="Liou J.-S."/>
            <person name="Miyashita M."/>
            <person name="Tamura T."/>
            <person name="Saito S."/>
            <person name="Mori K."/>
            <person name="Huang L."/>
            <person name="Sciavilla P."/>
            <person name="Sandri C."/>
            <person name="Spiezio C."/>
            <person name="Vitali F."/>
            <person name="Cavalieri D."/>
            <person name="Perpetuini G."/>
            <person name="Tofalo R."/>
            <person name="Bonetti A."/>
            <person name="Arita M."/>
            <person name="Mattarelli P."/>
        </authorList>
    </citation>
    <scope>NUCLEOTIDE SEQUENCE [LARGE SCALE GENOMIC DNA]</scope>
    <source>
        <strain evidence="2 3">RST17</strain>
    </source>
</reference>
<comment type="caution">
    <text evidence="2">The sequence shown here is derived from an EMBL/GenBank/DDBJ whole genome shotgun (WGS) entry which is preliminary data.</text>
</comment>
<dbReference type="Gene3D" id="1.10.260.40">
    <property type="entry name" value="lambda repressor-like DNA-binding domains"/>
    <property type="match status" value="1"/>
</dbReference>
<dbReference type="RefSeq" id="WP_150379656.1">
    <property type="nucleotide sequence ID" value="NZ_RZUH01000007.1"/>
</dbReference>
<dbReference type="GO" id="GO:0003677">
    <property type="term" value="F:DNA binding"/>
    <property type="evidence" value="ECO:0007669"/>
    <property type="project" value="InterPro"/>
</dbReference>
<name>A0A5M9ZHU5_9BIFI</name>
<dbReference type="AlphaFoldDB" id="A0A5M9ZHU5"/>
<gene>
    <name evidence="2" type="ORF">EMO91_09040</name>
</gene>
<evidence type="ECO:0000259" key="1">
    <source>
        <dbReference type="PROSITE" id="PS50943"/>
    </source>
</evidence>
<dbReference type="CDD" id="cd00093">
    <property type="entry name" value="HTH_XRE"/>
    <property type="match status" value="1"/>
</dbReference>
<dbReference type="Pfam" id="PF08667">
    <property type="entry name" value="BetR"/>
    <property type="match status" value="1"/>
</dbReference>
<dbReference type="EMBL" id="RZUH01000007">
    <property type="protein sequence ID" value="KAA8827187.1"/>
    <property type="molecule type" value="Genomic_DNA"/>
</dbReference>
<accession>A0A5M9ZHU5</accession>
<dbReference type="SUPFAM" id="SSF47413">
    <property type="entry name" value="lambda repressor-like DNA-binding domains"/>
    <property type="match status" value="1"/>
</dbReference>
<evidence type="ECO:0000313" key="2">
    <source>
        <dbReference type="EMBL" id="KAA8827187.1"/>
    </source>
</evidence>
<sequence length="91" mass="9958">MVRNSDLPQTSGITKVIADTIRGLIDKKHLSQTQVGTIIGKSQSYASLRIKGLAPWNVDEIDKLAKYFGYSNGFALVDLARGMTSKESDID</sequence>
<dbReference type="InterPro" id="IPR010982">
    <property type="entry name" value="Lambda_DNA-bd_dom_sf"/>
</dbReference>
<dbReference type="PROSITE" id="PS50943">
    <property type="entry name" value="HTH_CROC1"/>
    <property type="match status" value="1"/>
</dbReference>
<dbReference type="Proteomes" id="UP000410049">
    <property type="component" value="Unassembled WGS sequence"/>
</dbReference>
<proteinExistence type="predicted"/>